<keyword evidence="1" id="KW-0812">Transmembrane</keyword>
<protein>
    <submittedName>
        <fullName evidence="2">ATP synthase F0 subunit 8</fullName>
    </submittedName>
</protein>
<dbReference type="RefSeq" id="YP_010952947.1">
    <property type="nucleotide sequence ID" value="NC_082901.1"/>
</dbReference>
<proteinExistence type="predicted"/>
<keyword evidence="2" id="KW-0496">Mitochondrion</keyword>
<dbReference type="CTD" id="4509"/>
<keyword evidence="1" id="KW-0472">Membrane</keyword>
<reference evidence="2" key="1">
    <citation type="submission" date="2022-10" db="EMBL/GenBank/DDBJ databases">
        <authorList>
            <person name="Luo G."/>
        </authorList>
    </citation>
    <scope>NUCLEOTIDE SEQUENCE</scope>
</reference>
<gene>
    <name evidence="2" type="primary">ATP8</name>
</gene>
<name>A0AA51NHH9_9HEMI</name>
<geneLocation type="mitochondrion" evidence="2"/>
<feature type="transmembrane region" description="Helical" evidence="1">
    <location>
        <begin position="6"/>
        <end position="29"/>
    </location>
</feature>
<dbReference type="AlphaFoldDB" id="A0AA51NHH9"/>
<keyword evidence="1" id="KW-1133">Transmembrane helix</keyword>
<organism evidence="2">
    <name type="scientific">Empoascanara circumscripta</name>
    <dbReference type="NCBI Taxonomy" id="3057150"/>
    <lineage>
        <taxon>Eukaryota</taxon>
        <taxon>Metazoa</taxon>
        <taxon>Ecdysozoa</taxon>
        <taxon>Arthropoda</taxon>
        <taxon>Hexapoda</taxon>
        <taxon>Insecta</taxon>
        <taxon>Pterygota</taxon>
        <taxon>Neoptera</taxon>
        <taxon>Paraneoptera</taxon>
        <taxon>Hemiptera</taxon>
        <taxon>Auchenorrhyncha</taxon>
        <taxon>Membracoidea</taxon>
        <taxon>Cicadellidae</taxon>
        <taxon>Typhlocybinae</taxon>
        <taxon>Erythroneurini</taxon>
        <taxon>Empoascanara</taxon>
    </lineage>
</organism>
<dbReference type="GeneID" id="84883079"/>
<evidence type="ECO:0000256" key="1">
    <source>
        <dbReference type="SAM" id="Phobius"/>
    </source>
</evidence>
<dbReference type="EMBL" id="OP748285">
    <property type="protein sequence ID" value="WMQ52390.1"/>
    <property type="molecule type" value="Genomic_DNA"/>
</dbReference>
<accession>A0AA51NHH9</accession>
<sequence length="50" mass="6542">MPQMSPMWWTFMMMLFILCFMLMMTIMYFEFKMKINYNTKLNYKMMKWKW</sequence>
<evidence type="ECO:0000313" key="2">
    <source>
        <dbReference type="EMBL" id="WMQ52390.1"/>
    </source>
</evidence>